<evidence type="ECO:0000313" key="4">
    <source>
        <dbReference type="Proteomes" id="UP000507245"/>
    </source>
</evidence>
<proteinExistence type="predicted"/>
<dbReference type="EMBL" id="CAEKDK010000003">
    <property type="protein sequence ID" value="CAB4272134.1"/>
    <property type="molecule type" value="Genomic_DNA"/>
</dbReference>
<evidence type="ECO:0000313" key="1">
    <source>
        <dbReference type="EMBL" id="CAB4272134.1"/>
    </source>
</evidence>
<accession>A0A6J5WUB2</accession>
<dbReference type="AlphaFoldDB" id="A0A6J5WUB2"/>
<evidence type="ECO:0000313" key="3">
    <source>
        <dbReference type="Proteomes" id="UP000507222"/>
    </source>
</evidence>
<gene>
    <name evidence="1" type="ORF">CURHAP_LOCUS18683</name>
    <name evidence="2" type="ORF">ORAREDHAP_LOCUS18656</name>
</gene>
<reference evidence="2 3" key="2">
    <citation type="submission" date="2020-05" db="EMBL/GenBank/DDBJ databases">
        <authorList>
            <person name="Campoy J."/>
            <person name="Schneeberger K."/>
            <person name="Spophaly S."/>
        </authorList>
    </citation>
    <scope>NUCLEOTIDE SEQUENCE [LARGE SCALE GENOMIC DNA]</scope>
    <source>
        <strain evidence="2">PruArmRojPasFocal</strain>
    </source>
</reference>
<dbReference type="EMBL" id="CAEKKB010000003">
    <property type="protein sequence ID" value="CAB4302774.1"/>
    <property type="molecule type" value="Genomic_DNA"/>
</dbReference>
<sequence length="71" mass="7511">MESTTSYVERPSAFKACSVSSLIHRSNALGSSHGGKSQNVVVLLFAASTHSLLSPASSHTERKSAEPRPDL</sequence>
<dbReference type="Proteomes" id="UP000507222">
    <property type="component" value="Unassembled WGS sequence"/>
</dbReference>
<keyword evidence="4" id="KW-1185">Reference proteome</keyword>
<name>A0A6J5WUB2_PRUAR</name>
<organism evidence="2 4">
    <name type="scientific">Prunus armeniaca</name>
    <name type="common">Apricot</name>
    <name type="synonym">Armeniaca vulgaris</name>
    <dbReference type="NCBI Taxonomy" id="36596"/>
    <lineage>
        <taxon>Eukaryota</taxon>
        <taxon>Viridiplantae</taxon>
        <taxon>Streptophyta</taxon>
        <taxon>Embryophyta</taxon>
        <taxon>Tracheophyta</taxon>
        <taxon>Spermatophyta</taxon>
        <taxon>Magnoliopsida</taxon>
        <taxon>eudicotyledons</taxon>
        <taxon>Gunneridae</taxon>
        <taxon>Pentapetalae</taxon>
        <taxon>rosids</taxon>
        <taxon>fabids</taxon>
        <taxon>Rosales</taxon>
        <taxon>Rosaceae</taxon>
        <taxon>Amygdaloideae</taxon>
        <taxon>Amygdaleae</taxon>
        <taxon>Prunus</taxon>
    </lineage>
</organism>
<dbReference type="OrthoDB" id="1902912at2759"/>
<dbReference type="Proteomes" id="UP000507245">
    <property type="component" value="Unassembled WGS sequence"/>
</dbReference>
<evidence type="ECO:0000313" key="2">
    <source>
        <dbReference type="EMBL" id="CAB4302774.1"/>
    </source>
</evidence>
<protein>
    <submittedName>
        <fullName evidence="2">Uncharacterized protein</fullName>
    </submittedName>
</protein>
<reference evidence="4" key="1">
    <citation type="journal article" date="2020" name="Genome Biol.">
        <title>Gamete binning: chromosome-level and haplotype-resolved genome assembly enabled by high-throughput single-cell sequencing of gamete genomes.</title>
        <authorList>
            <person name="Campoy J.A."/>
            <person name="Sun H."/>
            <person name="Goel M."/>
            <person name="Jiao W.-B."/>
            <person name="Folz-Donahue K."/>
            <person name="Wang N."/>
            <person name="Rubio M."/>
            <person name="Liu C."/>
            <person name="Kukat C."/>
            <person name="Ruiz D."/>
            <person name="Huettel B."/>
            <person name="Schneeberger K."/>
        </authorList>
    </citation>
    <scope>NUCLEOTIDE SEQUENCE [LARGE SCALE GENOMIC DNA]</scope>
    <source>
        <strain evidence="4">cv. Rojo Pasion</strain>
    </source>
</reference>